<feature type="domain" description="Amidohydrolase-related" evidence="2">
    <location>
        <begin position="48"/>
        <end position="331"/>
    </location>
</feature>
<dbReference type="RefSeq" id="WP_242621355.1">
    <property type="nucleotide sequence ID" value="NZ_SGXC01000001.1"/>
</dbReference>
<reference evidence="3 4" key="1">
    <citation type="submission" date="2019-02" db="EMBL/GenBank/DDBJ databases">
        <title>Genomic Encyclopedia of Type Strains, Phase IV (KMG-IV): sequencing the most valuable type-strain genomes for metagenomic binning, comparative biology and taxonomic classification.</title>
        <authorList>
            <person name="Goeker M."/>
        </authorList>
    </citation>
    <scope>NUCLEOTIDE SEQUENCE [LARGE SCALE GENOMIC DNA]</scope>
    <source>
        <strain evidence="3 4">K24</strain>
    </source>
</reference>
<protein>
    <submittedName>
        <fullName evidence="3">Aminocarboxymuconate-semialdehyde decarboxylase</fullName>
    </submittedName>
</protein>
<dbReference type="Gene3D" id="3.20.20.140">
    <property type="entry name" value="Metal-dependent hydrolases"/>
    <property type="match status" value="1"/>
</dbReference>
<dbReference type="GO" id="GO:0016787">
    <property type="term" value="F:hydrolase activity"/>
    <property type="evidence" value="ECO:0007669"/>
    <property type="project" value="InterPro"/>
</dbReference>
<sequence>MNDDLPVLDAFTHLMPPAYLREVERLSTNRDIAKRLGTVPMLYDVPRRIEMMKGFGNYQQVISLSQPSADNVLGPDASPALARLGNDGLAEIVDRHRTHFPAFVASLPLNDIEAALQEFDRAVLELGAAGIQVETNIQGVPLDHPRFVPLFERAVHHDVPIWMHPHRGAGYADYPTEGKSRFEIWQVLGWPYETSVAMARLVFSGLMTRLPTLKIITHHLGGMIPYFEGRVGTLWDQIGVRTADEDLGYIKDMLGGRPVDCFRRFYGDTAVGGSASSIRCGLDFFGSDQVMFASDCPFDPEGGPGFIRDTLQAIQSLALPADVHRKVCHDNLAGLIGLAPAATLAAAPSAQEA</sequence>
<proteinExistence type="predicted"/>
<dbReference type="PANTHER" id="PTHR21240">
    <property type="entry name" value="2-AMINO-3-CARBOXYLMUCONATE-6-SEMIALDEHYDE DECARBOXYLASE"/>
    <property type="match status" value="1"/>
</dbReference>
<evidence type="ECO:0000259" key="2">
    <source>
        <dbReference type="Pfam" id="PF04909"/>
    </source>
</evidence>
<dbReference type="GO" id="GO:0005737">
    <property type="term" value="C:cytoplasm"/>
    <property type="evidence" value="ECO:0007669"/>
    <property type="project" value="TreeGrafter"/>
</dbReference>
<organism evidence="3 4">
    <name type="scientific">Pigmentiphaga kullae</name>
    <dbReference type="NCBI Taxonomy" id="151784"/>
    <lineage>
        <taxon>Bacteria</taxon>
        <taxon>Pseudomonadati</taxon>
        <taxon>Pseudomonadota</taxon>
        <taxon>Betaproteobacteria</taxon>
        <taxon>Burkholderiales</taxon>
        <taxon>Alcaligenaceae</taxon>
        <taxon>Pigmentiphaga</taxon>
    </lineage>
</organism>
<accession>A0A4Q7NK50</accession>
<evidence type="ECO:0000313" key="3">
    <source>
        <dbReference type="EMBL" id="RZS85464.1"/>
    </source>
</evidence>
<comment type="caution">
    <text evidence="3">The sequence shown here is derived from an EMBL/GenBank/DDBJ whole genome shotgun (WGS) entry which is preliminary data.</text>
</comment>
<evidence type="ECO:0000313" key="4">
    <source>
        <dbReference type="Proteomes" id="UP000292445"/>
    </source>
</evidence>
<dbReference type="GO" id="GO:0019748">
    <property type="term" value="P:secondary metabolic process"/>
    <property type="evidence" value="ECO:0007669"/>
    <property type="project" value="TreeGrafter"/>
</dbReference>
<dbReference type="AlphaFoldDB" id="A0A4Q7NK50"/>
<dbReference type="Proteomes" id="UP000292445">
    <property type="component" value="Unassembled WGS sequence"/>
</dbReference>
<keyword evidence="1" id="KW-0456">Lyase</keyword>
<keyword evidence="4" id="KW-1185">Reference proteome</keyword>
<dbReference type="InterPro" id="IPR032465">
    <property type="entry name" value="ACMSD"/>
</dbReference>
<name>A0A4Q7NK50_9BURK</name>
<dbReference type="GO" id="GO:0016831">
    <property type="term" value="F:carboxy-lyase activity"/>
    <property type="evidence" value="ECO:0007669"/>
    <property type="project" value="InterPro"/>
</dbReference>
<dbReference type="PANTHER" id="PTHR21240:SF28">
    <property type="entry name" value="ISO-OROTATE DECARBOXYLASE (EUROFUNG)"/>
    <property type="match status" value="1"/>
</dbReference>
<dbReference type="InterPro" id="IPR032466">
    <property type="entry name" value="Metal_Hydrolase"/>
</dbReference>
<evidence type="ECO:0000256" key="1">
    <source>
        <dbReference type="ARBA" id="ARBA00023239"/>
    </source>
</evidence>
<dbReference type="SUPFAM" id="SSF51556">
    <property type="entry name" value="Metallo-dependent hydrolases"/>
    <property type="match status" value="1"/>
</dbReference>
<dbReference type="InterPro" id="IPR006680">
    <property type="entry name" value="Amidohydro-rel"/>
</dbReference>
<dbReference type="Pfam" id="PF04909">
    <property type="entry name" value="Amidohydro_2"/>
    <property type="match status" value="1"/>
</dbReference>
<dbReference type="EMBL" id="SGXC01000001">
    <property type="protein sequence ID" value="RZS85464.1"/>
    <property type="molecule type" value="Genomic_DNA"/>
</dbReference>
<gene>
    <name evidence="3" type="ORF">EV675_1489</name>
</gene>